<dbReference type="InterPro" id="IPR001584">
    <property type="entry name" value="Integrase_cat-core"/>
</dbReference>
<keyword evidence="5" id="KW-1185">Reference proteome</keyword>
<gene>
    <name evidence="4" type="ORF">Tco_1124910</name>
</gene>
<organism evidence="4 5">
    <name type="scientific">Tanacetum coccineum</name>
    <dbReference type="NCBI Taxonomy" id="301880"/>
    <lineage>
        <taxon>Eukaryota</taxon>
        <taxon>Viridiplantae</taxon>
        <taxon>Streptophyta</taxon>
        <taxon>Embryophyta</taxon>
        <taxon>Tracheophyta</taxon>
        <taxon>Spermatophyta</taxon>
        <taxon>Magnoliopsida</taxon>
        <taxon>eudicotyledons</taxon>
        <taxon>Gunneridae</taxon>
        <taxon>Pentapetalae</taxon>
        <taxon>asterids</taxon>
        <taxon>campanulids</taxon>
        <taxon>Asterales</taxon>
        <taxon>Asteraceae</taxon>
        <taxon>Asteroideae</taxon>
        <taxon>Anthemideae</taxon>
        <taxon>Anthemidinae</taxon>
        <taxon>Tanacetum</taxon>
    </lineage>
</organism>
<dbReference type="PANTHER" id="PTHR42648">
    <property type="entry name" value="TRANSPOSASE, PUTATIVE-RELATED"/>
    <property type="match status" value="1"/>
</dbReference>
<dbReference type="SUPFAM" id="SSF53098">
    <property type="entry name" value="Ribonuclease H-like"/>
    <property type="match status" value="1"/>
</dbReference>
<accession>A0ABQ5J962</accession>
<dbReference type="PANTHER" id="PTHR42648:SF18">
    <property type="entry name" value="RETROTRANSPOSON, UNCLASSIFIED-LIKE PROTEIN"/>
    <property type="match status" value="1"/>
</dbReference>
<keyword evidence="1" id="KW-0479">Metal-binding</keyword>
<dbReference type="InterPro" id="IPR013103">
    <property type="entry name" value="RVT_2"/>
</dbReference>
<reference evidence="4" key="1">
    <citation type="journal article" date="2022" name="Int. J. Mol. Sci.">
        <title>Draft Genome of Tanacetum Coccineum: Genomic Comparison of Closely Related Tanacetum-Family Plants.</title>
        <authorList>
            <person name="Yamashiro T."/>
            <person name="Shiraishi A."/>
            <person name="Nakayama K."/>
            <person name="Satake H."/>
        </authorList>
    </citation>
    <scope>NUCLEOTIDE SEQUENCE</scope>
</reference>
<reference evidence="4" key="2">
    <citation type="submission" date="2022-01" db="EMBL/GenBank/DDBJ databases">
        <authorList>
            <person name="Yamashiro T."/>
            <person name="Shiraishi A."/>
            <person name="Satake H."/>
            <person name="Nakayama K."/>
        </authorList>
    </citation>
    <scope>NUCLEOTIDE SEQUENCE</scope>
</reference>
<evidence type="ECO:0000313" key="4">
    <source>
        <dbReference type="EMBL" id="GJU08480.1"/>
    </source>
</evidence>
<protein>
    <submittedName>
        <fullName evidence="4">Retrovirus-related pol polyprotein from transposon TNT 1-94</fullName>
    </submittedName>
</protein>
<dbReference type="InterPro" id="IPR036397">
    <property type="entry name" value="RNaseH_sf"/>
</dbReference>
<dbReference type="InterPro" id="IPR025724">
    <property type="entry name" value="GAG-pre-integrase_dom"/>
</dbReference>
<evidence type="ECO:0000256" key="1">
    <source>
        <dbReference type="ARBA" id="ARBA00022723"/>
    </source>
</evidence>
<keyword evidence="2" id="KW-0378">Hydrolase</keyword>
<dbReference type="EMBL" id="BQNB010021635">
    <property type="protein sequence ID" value="GJU08480.1"/>
    <property type="molecule type" value="Genomic_DNA"/>
</dbReference>
<dbReference type="Pfam" id="PF07727">
    <property type="entry name" value="RVT_2"/>
    <property type="match status" value="1"/>
</dbReference>
<sequence>MTPGRIVWNYTWRIGRMILDSVLNGPLIWPTVVQEDRTTKKKTYAELSATEKIQDDCDLKATNIVLQGLPPNVYAIFNHHKVAKEIRDRVKLLMQGTKLSLQEKEFKMYNEFDKFSFVKGETLSSEYKDSEQSTTRMEQVCDGRLAVPMFTQGDDLIACLSKAMAFLAAVASSRFPLTNNQIRTSSNLRNHATIQDDRVIVQQVQGSQGQSYAGTSYKGEGHMASQCTQPKRLKNVTWFKDKTILAEAQESNAYDSDYDDVSNAKAVLMANLSNYGSDVILEVHHSEPYDNDMDNQSVHAMQDFEQTPVVDILDNKITNFGKHFVPQQELSAEQAFWLQTSNPNTKQSYISPGRIEAPSELPKVSLVNTSLKNLKIHLSKFDTVGKKRITPDAITEGDWGNNLNEKELFLENDRLLQQIMSQDILLSVMKSTTLNGESVNLEIQRKEIVDNAAQIPSATIIVPGMFKLDLDPLAPRIEEFFYSNKKNRVNDLICDVNVKHTMLNANSQLIYVKCKKCMFDANHDVCFLDFVNDVNVCSKSESVKHTQQHDNWNPTGTVRFGNDKIVKIMGYGDYQLGNVTISRNLEGVDLLLGSRDTNLYTISLDDMLKNSPICLLSKASKTKSWLWHHRLSHLNFGTLNKLAKDGLARGIPKLKFKKDHMCSACALGKSKKSSHQPKAEDTNQVKLYLLHMDLCSPMRVEIIIGKKSKNEAPDAIIKCIKNIQVRLNATVRNVKTDNGTKFVIQTVREFFENVSISHQTSVTRTTQQNVVVERRNRTLVEAASIILIFLKAPLFLWAEAINTACYTQNSSLIRLRYNKTPYELMHNKKPNLLFLHVFGSLCYPTNDSEDLGKLNAKADIGLVPNPVSQHPCNPPTRNDWDLFFQPMFDEYFNPPTSPVSPTQIVATPRAVDIADSLVSTSIDQEAPSTNLVMLIELKWIFKVKKDECGGVLKNKAQLVSKGYRQEEGIDFEEAFSHVAKIEAICIFIYNAATKNTTIYQMDVKTAFLNGELREVVYVTQPEGFVDLDKPNHVYKLKKALYGLKQAPRACYANDIDLP</sequence>
<dbReference type="Gene3D" id="3.30.420.10">
    <property type="entry name" value="Ribonuclease H-like superfamily/Ribonuclease H"/>
    <property type="match status" value="1"/>
</dbReference>
<feature type="domain" description="Integrase catalytic" evidence="3">
    <location>
        <begin position="648"/>
        <end position="829"/>
    </location>
</feature>
<name>A0ABQ5J962_9ASTR</name>
<comment type="caution">
    <text evidence="4">The sequence shown here is derived from an EMBL/GenBank/DDBJ whole genome shotgun (WGS) entry which is preliminary data.</text>
</comment>
<dbReference type="InterPro" id="IPR039537">
    <property type="entry name" value="Retrotran_Ty1/copia-like"/>
</dbReference>
<dbReference type="PROSITE" id="PS50994">
    <property type="entry name" value="INTEGRASE"/>
    <property type="match status" value="1"/>
</dbReference>
<evidence type="ECO:0000313" key="5">
    <source>
        <dbReference type="Proteomes" id="UP001151760"/>
    </source>
</evidence>
<proteinExistence type="predicted"/>
<dbReference type="Proteomes" id="UP001151760">
    <property type="component" value="Unassembled WGS sequence"/>
</dbReference>
<dbReference type="InterPro" id="IPR012337">
    <property type="entry name" value="RNaseH-like_sf"/>
</dbReference>
<evidence type="ECO:0000256" key="2">
    <source>
        <dbReference type="ARBA" id="ARBA00022801"/>
    </source>
</evidence>
<evidence type="ECO:0000259" key="3">
    <source>
        <dbReference type="PROSITE" id="PS50994"/>
    </source>
</evidence>
<dbReference type="Pfam" id="PF13976">
    <property type="entry name" value="gag_pre-integrs"/>
    <property type="match status" value="1"/>
</dbReference>